<reference evidence="3 4" key="1">
    <citation type="submission" date="2009-12" db="EMBL/GenBank/DDBJ databases">
        <title>The draft genome of Batrachochytrium dendrobatidis.</title>
        <authorList>
            <consortium name="US DOE Joint Genome Institute (JGI-PGF)"/>
            <person name="Kuo A."/>
            <person name="Salamov A."/>
            <person name="Schmutz J."/>
            <person name="Lucas S."/>
            <person name="Pitluck S."/>
            <person name="Rosenblum E."/>
            <person name="Stajich J."/>
            <person name="Eisen M."/>
            <person name="Grigoriev I.V."/>
        </authorList>
    </citation>
    <scope>NUCLEOTIDE SEQUENCE [LARGE SCALE GENOMIC DNA]</scope>
    <source>
        <strain evidence="4">JAM81 / FGSC 10211</strain>
    </source>
</reference>
<dbReference type="InParanoid" id="F4P6I1"/>
<gene>
    <name evidence="3" type="ORF">BATDEDRAFT_89963</name>
</gene>
<keyword evidence="2" id="KW-0812">Transmembrane</keyword>
<proteinExistence type="predicted"/>
<evidence type="ECO:0000256" key="2">
    <source>
        <dbReference type="SAM" id="Phobius"/>
    </source>
</evidence>
<evidence type="ECO:0000313" key="4">
    <source>
        <dbReference type="Proteomes" id="UP000007241"/>
    </source>
</evidence>
<dbReference type="GeneID" id="18243704"/>
<sequence>MCGQIAWLSIHEYALLVPCIFTGGVAALYLTLPFIKDAAEQIKHALPHELHFMDNYEGDPRKYQEYHKEQLLKQVDHYAKITGKNVDDEIRRFLNDMVGDDEIEMGVLNSVSISSTGKRDSGSSRLLSSRRGKSAYGATDEDDDLPKQINI</sequence>
<organism evidence="3 4">
    <name type="scientific">Batrachochytrium dendrobatidis (strain JAM81 / FGSC 10211)</name>
    <name type="common">Frog chytrid fungus</name>
    <dbReference type="NCBI Taxonomy" id="684364"/>
    <lineage>
        <taxon>Eukaryota</taxon>
        <taxon>Fungi</taxon>
        <taxon>Fungi incertae sedis</taxon>
        <taxon>Chytridiomycota</taxon>
        <taxon>Chytridiomycota incertae sedis</taxon>
        <taxon>Chytridiomycetes</taxon>
        <taxon>Rhizophydiales</taxon>
        <taxon>Rhizophydiales incertae sedis</taxon>
        <taxon>Batrachochytrium</taxon>
    </lineage>
</organism>
<feature type="region of interest" description="Disordered" evidence="1">
    <location>
        <begin position="114"/>
        <end position="151"/>
    </location>
</feature>
<protein>
    <submittedName>
        <fullName evidence="3">Uncharacterized protein</fullName>
    </submittedName>
</protein>
<keyword evidence="2" id="KW-0472">Membrane</keyword>
<keyword evidence="2" id="KW-1133">Transmembrane helix</keyword>
<dbReference type="EMBL" id="GL882886">
    <property type="protein sequence ID" value="EGF79355.1"/>
    <property type="molecule type" value="Genomic_DNA"/>
</dbReference>
<dbReference type="RefSeq" id="XP_006680116.1">
    <property type="nucleotide sequence ID" value="XM_006680053.1"/>
</dbReference>
<keyword evidence="4" id="KW-1185">Reference proteome</keyword>
<accession>F4P6I1</accession>
<dbReference type="AlphaFoldDB" id="F4P6I1"/>
<evidence type="ECO:0000313" key="3">
    <source>
        <dbReference type="EMBL" id="EGF79355.1"/>
    </source>
</evidence>
<feature type="transmembrane region" description="Helical" evidence="2">
    <location>
        <begin position="13"/>
        <end position="35"/>
    </location>
</feature>
<name>F4P6I1_BATDJ</name>
<dbReference type="Proteomes" id="UP000007241">
    <property type="component" value="Unassembled WGS sequence"/>
</dbReference>
<evidence type="ECO:0000256" key="1">
    <source>
        <dbReference type="SAM" id="MobiDB-lite"/>
    </source>
</evidence>
<dbReference type="HOGENOM" id="CLU_115470_0_0_1"/>
<dbReference type="OrthoDB" id="5591616at2759"/>